<evidence type="ECO:0000259" key="2">
    <source>
        <dbReference type="Pfam" id="PF00487"/>
    </source>
</evidence>
<dbReference type="GO" id="GO:0006629">
    <property type="term" value="P:lipid metabolic process"/>
    <property type="evidence" value="ECO:0007669"/>
    <property type="project" value="InterPro"/>
</dbReference>
<feature type="transmembrane region" description="Helical" evidence="1">
    <location>
        <begin position="20"/>
        <end position="40"/>
    </location>
</feature>
<dbReference type="Pfam" id="PF00487">
    <property type="entry name" value="FA_desaturase"/>
    <property type="match status" value="1"/>
</dbReference>
<accession>A0A9W6P7Z3</accession>
<dbReference type="InterPro" id="IPR005804">
    <property type="entry name" value="FA_desaturase_dom"/>
</dbReference>
<keyword evidence="4" id="KW-1185">Reference proteome</keyword>
<keyword evidence="1" id="KW-0812">Transmembrane</keyword>
<organism evidence="3 4">
    <name type="scientific">Nocardiopsis ansamitocini</name>
    <dbReference type="NCBI Taxonomy" id="1670832"/>
    <lineage>
        <taxon>Bacteria</taxon>
        <taxon>Bacillati</taxon>
        <taxon>Actinomycetota</taxon>
        <taxon>Actinomycetes</taxon>
        <taxon>Streptosporangiales</taxon>
        <taxon>Nocardiopsidaceae</taxon>
        <taxon>Nocardiopsis</taxon>
    </lineage>
</organism>
<dbReference type="Proteomes" id="UP001165092">
    <property type="component" value="Unassembled WGS sequence"/>
</dbReference>
<evidence type="ECO:0000313" key="4">
    <source>
        <dbReference type="Proteomes" id="UP001165092"/>
    </source>
</evidence>
<feature type="transmembrane region" description="Helical" evidence="1">
    <location>
        <begin position="178"/>
        <end position="196"/>
    </location>
</feature>
<feature type="domain" description="Fatty acid desaturase" evidence="2">
    <location>
        <begin position="33"/>
        <end position="262"/>
    </location>
</feature>
<reference evidence="3" key="1">
    <citation type="submission" date="2023-02" db="EMBL/GenBank/DDBJ databases">
        <title>Nocardiopsis ansamitocini NBRC 112285.</title>
        <authorList>
            <person name="Ichikawa N."/>
            <person name="Sato H."/>
            <person name="Tonouchi N."/>
        </authorList>
    </citation>
    <scope>NUCLEOTIDE SEQUENCE</scope>
    <source>
        <strain evidence="3">NBRC 112285</strain>
    </source>
</reference>
<gene>
    <name evidence="3" type="ORF">Nans01_30390</name>
</gene>
<keyword evidence="1" id="KW-0472">Membrane</keyword>
<protein>
    <recommendedName>
        <fullName evidence="2">Fatty acid desaturase domain-containing protein</fullName>
    </recommendedName>
</protein>
<proteinExistence type="predicted"/>
<evidence type="ECO:0000313" key="3">
    <source>
        <dbReference type="EMBL" id="GLU48688.1"/>
    </source>
</evidence>
<sequence length="291" mass="32289">MFVALVDHVSIPSMVVTTVFLYGWSVSAGIAGTLVAVCLVGRQLRAMECLVHEASHFNWSRRRRQVNDTLAAVLCGWPTGIRIGDYRASHLFHHGRLGTDEDPDRQRYRELDIEGLDRSSLASFVRGLVPRLVSYQRGWLRATAADPVSAAMPLLWALLTIALPAFLLWGVASAAAGLAVWAAAHFLALPVLRFIAESSEHSYTDADTVFDSTVTNLGRLQRWLIHPHSDGYHTVHHLWPGTPHHGLRTLHQILLQADPDGYGNRLRVRTRILSEPSPNRSSQSTTNTADE</sequence>
<dbReference type="CDD" id="cd03510">
    <property type="entry name" value="Rhizobitoxine-FADS-like"/>
    <property type="match status" value="1"/>
</dbReference>
<evidence type="ECO:0000256" key="1">
    <source>
        <dbReference type="SAM" id="Phobius"/>
    </source>
</evidence>
<name>A0A9W6P7Z3_9ACTN</name>
<comment type="caution">
    <text evidence="3">The sequence shown here is derived from an EMBL/GenBank/DDBJ whole genome shotgun (WGS) entry which is preliminary data.</text>
</comment>
<dbReference type="AlphaFoldDB" id="A0A9W6P7Z3"/>
<keyword evidence="1" id="KW-1133">Transmembrane helix</keyword>
<dbReference type="EMBL" id="BSQG01000004">
    <property type="protein sequence ID" value="GLU48688.1"/>
    <property type="molecule type" value="Genomic_DNA"/>
</dbReference>
<feature type="transmembrane region" description="Helical" evidence="1">
    <location>
        <begin position="154"/>
        <end position="172"/>
    </location>
</feature>